<dbReference type="EMBL" id="KI968754">
    <property type="protein sequence ID" value="EUN25289.1"/>
    <property type="molecule type" value="Genomic_DNA"/>
</dbReference>
<proteinExistence type="predicted"/>
<dbReference type="Gene3D" id="3.40.50.300">
    <property type="entry name" value="P-loop containing nucleotide triphosphate hydrolases"/>
    <property type="match status" value="1"/>
</dbReference>
<dbReference type="RefSeq" id="XP_014554864.1">
    <property type="nucleotide sequence ID" value="XM_014699378.1"/>
</dbReference>
<dbReference type="SUPFAM" id="SSF52540">
    <property type="entry name" value="P-loop containing nucleoside triphosphate hydrolases"/>
    <property type="match status" value="1"/>
</dbReference>
<evidence type="ECO:0000259" key="1">
    <source>
        <dbReference type="Pfam" id="PF00931"/>
    </source>
</evidence>
<accession>W7EEB2</accession>
<dbReference type="PANTHER" id="PTHR35205">
    <property type="entry name" value="NB-ARC AND TPR DOMAIN PROTEIN"/>
    <property type="match status" value="1"/>
</dbReference>
<protein>
    <recommendedName>
        <fullName evidence="1">NB-ARC domain-containing protein</fullName>
    </recommendedName>
</protein>
<dbReference type="GeneID" id="26256632"/>
<reference evidence="2 3" key="1">
    <citation type="journal article" date="2013" name="PLoS Genet.">
        <title>Comparative genome structure, secondary metabolite, and effector coding capacity across Cochliobolus pathogens.</title>
        <authorList>
            <person name="Condon B.J."/>
            <person name="Leng Y."/>
            <person name="Wu D."/>
            <person name="Bushley K.E."/>
            <person name="Ohm R.A."/>
            <person name="Otillar R."/>
            <person name="Martin J."/>
            <person name="Schackwitz W."/>
            <person name="Grimwood J."/>
            <person name="MohdZainudin N."/>
            <person name="Xue C."/>
            <person name="Wang R."/>
            <person name="Manning V.A."/>
            <person name="Dhillon B."/>
            <person name="Tu Z.J."/>
            <person name="Steffenson B.J."/>
            <person name="Salamov A."/>
            <person name="Sun H."/>
            <person name="Lowry S."/>
            <person name="LaButti K."/>
            <person name="Han J."/>
            <person name="Copeland A."/>
            <person name="Lindquist E."/>
            <person name="Barry K."/>
            <person name="Schmutz J."/>
            <person name="Baker S.E."/>
            <person name="Ciuffetti L.M."/>
            <person name="Grigoriev I.V."/>
            <person name="Zhong S."/>
            <person name="Turgeon B.G."/>
        </authorList>
    </citation>
    <scope>NUCLEOTIDE SEQUENCE [LARGE SCALE GENOMIC DNA]</scope>
    <source>
        <strain evidence="2 3">FI3</strain>
    </source>
</reference>
<organism evidence="2 3">
    <name type="scientific">Bipolaris victoriae (strain FI3)</name>
    <name type="common">Victoria blight of oats agent</name>
    <name type="synonym">Cochliobolus victoriae</name>
    <dbReference type="NCBI Taxonomy" id="930091"/>
    <lineage>
        <taxon>Eukaryota</taxon>
        <taxon>Fungi</taxon>
        <taxon>Dikarya</taxon>
        <taxon>Ascomycota</taxon>
        <taxon>Pezizomycotina</taxon>
        <taxon>Dothideomycetes</taxon>
        <taxon>Pleosporomycetidae</taxon>
        <taxon>Pleosporales</taxon>
        <taxon>Pleosporineae</taxon>
        <taxon>Pleosporaceae</taxon>
        <taxon>Bipolaris</taxon>
    </lineage>
</organism>
<dbReference type="Proteomes" id="UP000054337">
    <property type="component" value="Unassembled WGS sequence"/>
</dbReference>
<feature type="domain" description="NB-ARC" evidence="1">
    <location>
        <begin position="15"/>
        <end position="158"/>
    </location>
</feature>
<dbReference type="GO" id="GO:0043531">
    <property type="term" value="F:ADP binding"/>
    <property type="evidence" value="ECO:0007669"/>
    <property type="project" value="InterPro"/>
</dbReference>
<dbReference type="InterPro" id="IPR027417">
    <property type="entry name" value="P-loop_NTPase"/>
</dbReference>
<keyword evidence="3" id="KW-1185">Reference proteome</keyword>
<sequence>MQVLEEALIGIPLTTSHRKVVVVHGLSGVGKTQLVVEFARKHHHQFSAVFWLDGSSKTSLEHSFVDMVQRLPPTELTANGAQILSQAAVEAVEADVAVRECLQWLSMSLNSHWLLIIDNVDSDYHNHNQDDLPAYDVEYYFPHADHGSILITSRLASLQQLGSGVQVGAVTEEQGRAILEINARRAVECTRKTLSAERRHRN</sequence>
<name>W7EEB2_BIPV3</name>
<dbReference type="AlphaFoldDB" id="W7EEB2"/>
<evidence type="ECO:0000313" key="3">
    <source>
        <dbReference type="Proteomes" id="UP000054337"/>
    </source>
</evidence>
<dbReference type="PANTHER" id="PTHR35205:SF1">
    <property type="entry name" value="ZU5 DOMAIN-CONTAINING PROTEIN"/>
    <property type="match status" value="1"/>
</dbReference>
<dbReference type="HOGENOM" id="CLU_125550_0_0_1"/>
<dbReference type="InterPro" id="IPR002182">
    <property type="entry name" value="NB-ARC"/>
</dbReference>
<gene>
    <name evidence="2" type="ORF">COCVIDRAFT_39337</name>
</gene>
<evidence type="ECO:0000313" key="2">
    <source>
        <dbReference type="EMBL" id="EUN25289.1"/>
    </source>
</evidence>
<dbReference type="Pfam" id="PF00931">
    <property type="entry name" value="NB-ARC"/>
    <property type="match status" value="1"/>
</dbReference>